<evidence type="ECO:0000313" key="2">
    <source>
        <dbReference type="Proteomes" id="UP001497623"/>
    </source>
</evidence>
<name>A0AAV2STR2_MEGNR</name>
<accession>A0AAV2STR2</accession>
<reference evidence="1 2" key="1">
    <citation type="submission" date="2024-05" db="EMBL/GenBank/DDBJ databases">
        <authorList>
            <person name="Wallberg A."/>
        </authorList>
    </citation>
    <scope>NUCLEOTIDE SEQUENCE [LARGE SCALE GENOMIC DNA]</scope>
</reference>
<proteinExistence type="predicted"/>
<comment type="caution">
    <text evidence="1">The sequence shown here is derived from an EMBL/GenBank/DDBJ whole genome shotgun (WGS) entry which is preliminary data.</text>
</comment>
<keyword evidence="2" id="KW-1185">Reference proteome</keyword>
<dbReference type="Gene3D" id="3.40.50.410">
    <property type="entry name" value="von Willebrand factor, type A domain"/>
    <property type="match status" value="1"/>
</dbReference>
<feature type="non-terminal residue" evidence="1">
    <location>
        <position position="1"/>
    </location>
</feature>
<gene>
    <name evidence="1" type="ORF">MNOR_LOCUS40848</name>
</gene>
<organism evidence="1 2">
    <name type="scientific">Meganyctiphanes norvegica</name>
    <name type="common">Northern krill</name>
    <name type="synonym">Thysanopoda norvegica</name>
    <dbReference type="NCBI Taxonomy" id="48144"/>
    <lineage>
        <taxon>Eukaryota</taxon>
        <taxon>Metazoa</taxon>
        <taxon>Ecdysozoa</taxon>
        <taxon>Arthropoda</taxon>
        <taxon>Crustacea</taxon>
        <taxon>Multicrustacea</taxon>
        <taxon>Malacostraca</taxon>
        <taxon>Eumalacostraca</taxon>
        <taxon>Eucarida</taxon>
        <taxon>Euphausiacea</taxon>
        <taxon>Euphausiidae</taxon>
        <taxon>Meganyctiphanes</taxon>
    </lineage>
</organism>
<protein>
    <submittedName>
        <fullName evidence="1">Uncharacterized protein</fullName>
    </submittedName>
</protein>
<dbReference type="Proteomes" id="UP001497623">
    <property type="component" value="Unassembled WGS sequence"/>
</dbReference>
<dbReference type="EMBL" id="CAXKWB010133166">
    <property type="protein sequence ID" value="CAL4243200.1"/>
    <property type="molecule type" value="Genomic_DNA"/>
</dbReference>
<sequence length="110" mass="12155">IESREEAAMSISQTTTNGTCFECALRSAAMVLDGYANPSVILISDGYRIEDMSTTLDIGYFYRLPIISTIVIGDKVDEPFWKLEKLAAYSGGRSYFIDVQGYEDTGGMIE</sequence>
<evidence type="ECO:0000313" key="1">
    <source>
        <dbReference type="EMBL" id="CAL4243200.1"/>
    </source>
</evidence>
<dbReference type="GO" id="GO:0032991">
    <property type="term" value="C:protein-containing complex"/>
    <property type="evidence" value="ECO:0007669"/>
    <property type="project" value="UniProtKB-ARBA"/>
</dbReference>
<dbReference type="AlphaFoldDB" id="A0AAV2STR2"/>
<feature type="non-terminal residue" evidence="1">
    <location>
        <position position="110"/>
    </location>
</feature>
<dbReference type="InterPro" id="IPR036465">
    <property type="entry name" value="vWFA_dom_sf"/>
</dbReference>